<organism evidence="10 11">
    <name type="scientific">Nocardioides endophyticus</name>
    <dbReference type="NCBI Taxonomy" id="1353775"/>
    <lineage>
        <taxon>Bacteria</taxon>
        <taxon>Bacillati</taxon>
        <taxon>Actinomycetota</taxon>
        <taxon>Actinomycetes</taxon>
        <taxon>Propionibacteriales</taxon>
        <taxon>Nocardioidaceae</taxon>
        <taxon>Nocardioides</taxon>
    </lineage>
</organism>
<evidence type="ECO:0000256" key="3">
    <source>
        <dbReference type="ARBA" id="ARBA00022714"/>
    </source>
</evidence>
<dbReference type="CDD" id="cd00207">
    <property type="entry name" value="fer2"/>
    <property type="match status" value="1"/>
</dbReference>
<keyword evidence="7" id="KW-0411">Iron-sulfur</keyword>
<proteinExistence type="predicted"/>
<gene>
    <name evidence="10" type="ORF">GCM10023350_12740</name>
</gene>
<dbReference type="PROSITE" id="PS00197">
    <property type="entry name" value="2FE2S_FER_1"/>
    <property type="match status" value="1"/>
</dbReference>
<dbReference type="Gene3D" id="3.40.50.80">
    <property type="entry name" value="Nucleotide-binding domain of ferredoxin-NADP reductase (FNR) module"/>
    <property type="match status" value="1"/>
</dbReference>
<dbReference type="PROSITE" id="PS51384">
    <property type="entry name" value="FAD_FR"/>
    <property type="match status" value="1"/>
</dbReference>
<dbReference type="Pfam" id="PF00175">
    <property type="entry name" value="NAD_binding_1"/>
    <property type="match status" value="1"/>
</dbReference>
<evidence type="ECO:0000256" key="7">
    <source>
        <dbReference type="ARBA" id="ARBA00023014"/>
    </source>
</evidence>
<dbReference type="PANTHER" id="PTHR47354">
    <property type="entry name" value="NADH OXIDOREDUCTASE HCR"/>
    <property type="match status" value="1"/>
</dbReference>
<dbReference type="SUPFAM" id="SSF63380">
    <property type="entry name" value="Riboflavin synthase domain-like"/>
    <property type="match status" value="1"/>
</dbReference>
<dbReference type="EMBL" id="BAABKN010000009">
    <property type="protein sequence ID" value="GAA4730879.1"/>
    <property type="molecule type" value="Genomic_DNA"/>
</dbReference>
<dbReference type="Gene3D" id="3.10.20.30">
    <property type="match status" value="1"/>
</dbReference>
<dbReference type="InterPro" id="IPR006058">
    <property type="entry name" value="2Fe2S_fd_BS"/>
</dbReference>
<accession>A0ABP8YJS1</accession>
<keyword evidence="4" id="KW-0479">Metal-binding</keyword>
<dbReference type="PRINTS" id="PR00409">
    <property type="entry name" value="PHDIOXRDTASE"/>
</dbReference>
<dbReference type="InterPro" id="IPR036010">
    <property type="entry name" value="2Fe-2S_ferredoxin-like_sf"/>
</dbReference>
<comment type="caution">
    <text evidence="10">The sequence shown here is derived from an EMBL/GenBank/DDBJ whole genome shotgun (WGS) entry which is preliminary data.</text>
</comment>
<dbReference type="InterPro" id="IPR001041">
    <property type="entry name" value="2Fe-2S_ferredoxin-type"/>
</dbReference>
<name>A0ABP8YJS1_9ACTN</name>
<dbReference type="Gene3D" id="2.40.30.10">
    <property type="entry name" value="Translation factors"/>
    <property type="match status" value="1"/>
</dbReference>
<keyword evidence="6" id="KW-0408">Iron</keyword>
<dbReference type="Proteomes" id="UP001499882">
    <property type="component" value="Unassembled WGS sequence"/>
</dbReference>
<dbReference type="InterPro" id="IPR012675">
    <property type="entry name" value="Beta-grasp_dom_sf"/>
</dbReference>
<protein>
    <submittedName>
        <fullName evidence="10">PDR/VanB family oxidoreductase</fullName>
    </submittedName>
</protein>
<dbReference type="SUPFAM" id="SSF52343">
    <property type="entry name" value="Ferredoxin reductase-like, C-terminal NADP-linked domain"/>
    <property type="match status" value="1"/>
</dbReference>
<evidence type="ECO:0000256" key="1">
    <source>
        <dbReference type="ARBA" id="ARBA00001974"/>
    </source>
</evidence>
<dbReference type="InterPro" id="IPR017938">
    <property type="entry name" value="Riboflavin_synthase-like_b-brl"/>
</dbReference>
<evidence type="ECO:0000259" key="9">
    <source>
        <dbReference type="PROSITE" id="PS51384"/>
    </source>
</evidence>
<dbReference type="RefSeq" id="WP_345525865.1">
    <property type="nucleotide sequence ID" value="NZ_BAABKN010000009.1"/>
</dbReference>
<evidence type="ECO:0000256" key="2">
    <source>
        <dbReference type="ARBA" id="ARBA00022630"/>
    </source>
</evidence>
<dbReference type="Pfam" id="PF00111">
    <property type="entry name" value="Fer2"/>
    <property type="match status" value="1"/>
</dbReference>
<dbReference type="PANTHER" id="PTHR47354:SF1">
    <property type="entry name" value="CARNITINE MONOOXYGENASE REDUCTASE SUBUNIT"/>
    <property type="match status" value="1"/>
</dbReference>
<dbReference type="SUPFAM" id="SSF54292">
    <property type="entry name" value="2Fe-2S ferredoxin-like"/>
    <property type="match status" value="1"/>
</dbReference>
<keyword evidence="2" id="KW-0285">Flavoprotein</keyword>
<keyword evidence="3" id="KW-0001">2Fe-2S</keyword>
<dbReference type="InterPro" id="IPR039261">
    <property type="entry name" value="FNR_nucleotide-bd"/>
</dbReference>
<dbReference type="InterPro" id="IPR017927">
    <property type="entry name" value="FAD-bd_FR_type"/>
</dbReference>
<evidence type="ECO:0000256" key="4">
    <source>
        <dbReference type="ARBA" id="ARBA00022723"/>
    </source>
</evidence>
<keyword evidence="11" id="KW-1185">Reference proteome</keyword>
<comment type="cofactor">
    <cofactor evidence="1">
        <name>FAD</name>
        <dbReference type="ChEBI" id="CHEBI:57692"/>
    </cofactor>
</comment>
<evidence type="ECO:0000259" key="8">
    <source>
        <dbReference type="PROSITE" id="PS51085"/>
    </source>
</evidence>
<dbReference type="CDD" id="cd06185">
    <property type="entry name" value="PDR_like"/>
    <property type="match status" value="1"/>
</dbReference>
<feature type="domain" description="FAD-binding FR-type" evidence="9">
    <location>
        <begin position="6"/>
        <end position="107"/>
    </location>
</feature>
<dbReference type="PROSITE" id="PS51085">
    <property type="entry name" value="2FE2S_FER_2"/>
    <property type="match status" value="1"/>
</dbReference>
<dbReference type="InterPro" id="IPR050415">
    <property type="entry name" value="MRET"/>
</dbReference>
<feature type="domain" description="2Fe-2S ferredoxin-type" evidence="8">
    <location>
        <begin position="229"/>
        <end position="316"/>
    </location>
</feature>
<evidence type="ECO:0000313" key="10">
    <source>
        <dbReference type="EMBL" id="GAA4730879.1"/>
    </source>
</evidence>
<evidence type="ECO:0000256" key="5">
    <source>
        <dbReference type="ARBA" id="ARBA00023002"/>
    </source>
</evidence>
<keyword evidence="5" id="KW-0560">Oxidoreductase</keyword>
<evidence type="ECO:0000313" key="11">
    <source>
        <dbReference type="Proteomes" id="UP001499882"/>
    </source>
</evidence>
<evidence type="ECO:0000256" key="6">
    <source>
        <dbReference type="ARBA" id="ARBA00023004"/>
    </source>
</evidence>
<dbReference type="InterPro" id="IPR001433">
    <property type="entry name" value="OxRdtase_FAD/NAD-bd"/>
</dbReference>
<reference evidence="11" key="1">
    <citation type="journal article" date="2019" name="Int. J. Syst. Evol. Microbiol.">
        <title>The Global Catalogue of Microorganisms (GCM) 10K type strain sequencing project: providing services to taxonomists for standard genome sequencing and annotation.</title>
        <authorList>
            <consortium name="The Broad Institute Genomics Platform"/>
            <consortium name="The Broad Institute Genome Sequencing Center for Infectious Disease"/>
            <person name="Wu L."/>
            <person name="Ma J."/>
        </authorList>
    </citation>
    <scope>NUCLEOTIDE SEQUENCE [LARGE SCALE GENOMIC DNA]</scope>
    <source>
        <strain evidence="11">JCM 18532</strain>
    </source>
</reference>
<sequence>MVTDEEGVLDLMVESLTLLADGVMQVTLVDPDGGWLPVWSPGSHVDVDTPGGLRQYSLCGDPADRRRYTVGVLHEPASRGGSSYVHEVLRPGDLIEVDGPRNHFELLPAKQYLFIAGGIGITPLLPMLREVAARGEEWRLVYGGRSRSSMGFLDQLAGYGDRVELWPADERGLLPLDRLLEDAPEGLGVYCCGPSALLDVVERRCDALPQVSVHLERFTAKDLSGFEDRPVTVVCSRSGIEREVPAGISILDVLEIEGISVPNACREGVCGSCEVAVLDGVPEHRDSIRTGAELDDTASLAVCVSRATTSRLVLDI</sequence>